<reference evidence="2" key="1">
    <citation type="submission" date="2020-07" db="EMBL/GenBank/DDBJ databases">
        <title>Multicomponent nature underlies the extraordinary mechanical properties of spider dragline silk.</title>
        <authorList>
            <person name="Kono N."/>
            <person name="Nakamura H."/>
            <person name="Mori M."/>
            <person name="Yoshida Y."/>
            <person name="Ohtoshi R."/>
            <person name="Malay A.D."/>
            <person name="Moran D.A.P."/>
            <person name="Tomita M."/>
            <person name="Numata K."/>
            <person name="Arakawa K."/>
        </authorList>
    </citation>
    <scope>NUCLEOTIDE SEQUENCE</scope>
</reference>
<protein>
    <submittedName>
        <fullName evidence="2">Uncharacterized protein</fullName>
    </submittedName>
</protein>
<dbReference type="OrthoDB" id="8196725at2759"/>
<keyword evidence="3" id="KW-1185">Reference proteome</keyword>
<proteinExistence type="predicted"/>
<evidence type="ECO:0000313" key="2">
    <source>
        <dbReference type="EMBL" id="GFQ82142.1"/>
    </source>
</evidence>
<sequence length="90" mass="10307">MVSSGQFKNNLRRNKYKNPGKERALRARPGFEPGTSRTLSENHTPRPPNLVRVSFVNVIVESNLLRTLYKSLACRIGKRLFKGLADLIRR</sequence>
<name>A0A8X6HVG7_TRICU</name>
<dbReference type="AlphaFoldDB" id="A0A8X6HVG7"/>
<organism evidence="2 3">
    <name type="scientific">Trichonephila clavata</name>
    <name type="common">Joro spider</name>
    <name type="synonym">Nephila clavata</name>
    <dbReference type="NCBI Taxonomy" id="2740835"/>
    <lineage>
        <taxon>Eukaryota</taxon>
        <taxon>Metazoa</taxon>
        <taxon>Ecdysozoa</taxon>
        <taxon>Arthropoda</taxon>
        <taxon>Chelicerata</taxon>
        <taxon>Arachnida</taxon>
        <taxon>Araneae</taxon>
        <taxon>Araneomorphae</taxon>
        <taxon>Entelegynae</taxon>
        <taxon>Araneoidea</taxon>
        <taxon>Nephilidae</taxon>
        <taxon>Trichonephila</taxon>
    </lineage>
</organism>
<evidence type="ECO:0000256" key="1">
    <source>
        <dbReference type="SAM" id="MobiDB-lite"/>
    </source>
</evidence>
<dbReference type="EMBL" id="BMAO01012540">
    <property type="protein sequence ID" value="GFQ82142.1"/>
    <property type="molecule type" value="Genomic_DNA"/>
</dbReference>
<gene>
    <name evidence="2" type="ORF">TNCT_19921</name>
</gene>
<evidence type="ECO:0000313" key="3">
    <source>
        <dbReference type="Proteomes" id="UP000887116"/>
    </source>
</evidence>
<comment type="caution">
    <text evidence="2">The sequence shown here is derived from an EMBL/GenBank/DDBJ whole genome shotgun (WGS) entry which is preliminary data.</text>
</comment>
<feature type="region of interest" description="Disordered" evidence="1">
    <location>
        <begin position="1"/>
        <end position="47"/>
    </location>
</feature>
<accession>A0A8X6HVG7</accession>
<dbReference type="Proteomes" id="UP000887116">
    <property type="component" value="Unassembled WGS sequence"/>
</dbReference>